<comment type="caution">
    <text evidence="8">The sequence shown here is derived from an EMBL/GenBank/DDBJ whole genome shotgun (WGS) entry which is preliminary data.</text>
</comment>
<feature type="transmembrane region" description="Helical" evidence="6">
    <location>
        <begin position="88"/>
        <end position="109"/>
    </location>
</feature>
<dbReference type="GO" id="GO:0004252">
    <property type="term" value="F:serine-type endopeptidase activity"/>
    <property type="evidence" value="ECO:0007669"/>
    <property type="project" value="InterPro"/>
</dbReference>
<dbReference type="PANTHER" id="PTHR43066">
    <property type="entry name" value="RHOMBOID-RELATED PROTEIN"/>
    <property type="match status" value="1"/>
</dbReference>
<keyword evidence="5 6" id="KW-0472">Membrane</keyword>
<feature type="transmembrane region" description="Helical" evidence="6">
    <location>
        <begin position="50"/>
        <end position="76"/>
    </location>
</feature>
<keyword evidence="9" id="KW-1185">Reference proteome</keyword>
<evidence type="ECO:0000313" key="9">
    <source>
        <dbReference type="Proteomes" id="UP000825935"/>
    </source>
</evidence>
<protein>
    <recommendedName>
        <fullName evidence="7">UBA domain-containing protein</fullName>
    </recommendedName>
</protein>
<dbReference type="OMA" id="NYQDHRP"/>
<dbReference type="InterPro" id="IPR022764">
    <property type="entry name" value="Peptidase_S54_rhomboid_dom"/>
</dbReference>
<evidence type="ECO:0000256" key="1">
    <source>
        <dbReference type="ARBA" id="ARBA00004141"/>
    </source>
</evidence>
<dbReference type="Pfam" id="PF01694">
    <property type="entry name" value="Rhomboid"/>
    <property type="match status" value="1"/>
</dbReference>
<dbReference type="InterPro" id="IPR035952">
    <property type="entry name" value="Rhomboid-like_sf"/>
</dbReference>
<organism evidence="8 9">
    <name type="scientific">Ceratopteris richardii</name>
    <name type="common">Triangle waterfern</name>
    <dbReference type="NCBI Taxonomy" id="49495"/>
    <lineage>
        <taxon>Eukaryota</taxon>
        <taxon>Viridiplantae</taxon>
        <taxon>Streptophyta</taxon>
        <taxon>Embryophyta</taxon>
        <taxon>Tracheophyta</taxon>
        <taxon>Polypodiopsida</taxon>
        <taxon>Polypodiidae</taxon>
        <taxon>Polypodiales</taxon>
        <taxon>Pteridineae</taxon>
        <taxon>Pteridaceae</taxon>
        <taxon>Parkerioideae</taxon>
        <taxon>Ceratopteris</taxon>
    </lineage>
</organism>
<proteinExistence type="inferred from homology"/>
<dbReference type="InterPro" id="IPR015940">
    <property type="entry name" value="UBA"/>
</dbReference>
<dbReference type="AlphaFoldDB" id="A0A8T2R5Q6"/>
<evidence type="ECO:0000256" key="5">
    <source>
        <dbReference type="ARBA" id="ARBA00023136"/>
    </source>
</evidence>
<accession>A0A8T2R5Q6</accession>
<reference evidence="8" key="1">
    <citation type="submission" date="2021-08" db="EMBL/GenBank/DDBJ databases">
        <title>WGS assembly of Ceratopteris richardii.</title>
        <authorList>
            <person name="Marchant D.B."/>
            <person name="Chen G."/>
            <person name="Jenkins J."/>
            <person name="Shu S."/>
            <person name="Leebens-Mack J."/>
            <person name="Grimwood J."/>
            <person name="Schmutz J."/>
            <person name="Soltis P."/>
            <person name="Soltis D."/>
            <person name="Chen Z.-H."/>
        </authorList>
    </citation>
    <scope>NUCLEOTIDE SEQUENCE</scope>
    <source>
        <strain evidence="8">Whitten #5841</strain>
        <tissue evidence="8">Leaf</tissue>
    </source>
</reference>
<dbReference type="PROSITE" id="PS50030">
    <property type="entry name" value="UBA"/>
    <property type="match status" value="1"/>
</dbReference>
<gene>
    <name evidence="8" type="ORF">KP509_30G069500</name>
</gene>
<dbReference type="Pfam" id="PF00627">
    <property type="entry name" value="UBA"/>
    <property type="match status" value="1"/>
</dbReference>
<evidence type="ECO:0000256" key="4">
    <source>
        <dbReference type="ARBA" id="ARBA00022989"/>
    </source>
</evidence>
<keyword evidence="3 6" id="KW-0812">Transmembrane</keyword>
<comment type="similarity">
    <text evidence="2">Belongs to the peptidase S54 family.</text>
</comment>
<dbReference type="Proteomes" id="UP000825935">
    <property type="component" value="Chromosome 30"/>
</dbReference>
<dbReference type="Gene3D" id="1.20.1540.10">
    <property type="entry name" value="Rhomboid-like"/>
    <property type="match status" value="1"/>
</dbReference>
<dbReference type="PANTHER" id="PTHR43066:SF21">
    <property type="entry name" value="UBIQUITIN-ASSOCIATED DOMAIN-CONTAINING PROTEIN 2"/>
    <property type="match status" value="1"/>
</dbReference>
<dbReference type="OrthoDB" id="272778at2759"/>
<dbReference type="GO" id="GO:0016020">
    <property type="term" value="C:membrane"/>
    <property type="evidence" value="ECO:0007669"/>
    <property type="project" value="UniProtKB-SubCell"/>
</dbReference>
<feature type="transmembrane region" description="Helical" evidence="6">
    <location>
        <begin position="12"/>
        <end position="30"/>
    </location>
</feature>
<evidence type="ECO:0000256" key="2">
    <source>
        <dbReference type="ARBA" id="ARBA00009045"/>
    </source>
</evidence>
<feature type="domain" description="UBA" evidence="7">
    <location>
        <begin position="252"/>
        <end position="292"/>
    </location>
</feature>
<dbReference type="EMBL" id="CM035435">
    <property type="protein sequence ID" value="KAH7290925.1"/>
    <property type="molecule type" value="Genomic_DNA"/>
</dbReference>
<keyword evidence="4 6" id="KW-1133">Transmembrane helix</keyword>
<sequence>MNSGPSGFNNAPVSKVVVIACGIASVLVGAQGRAKGSGLSYLALVKKHQFWRVLTSSCIFSSTPELIFGLYLVYIFRVFERQIGSNKYSVFLFFSTIVTMVLNVAYVIVSKDQSPLGLSSGPYGLIFASFVQFYFDIPTSAWFRLFGIQFSDKVFVYLPGLQLLLSAWKRSLIPGICGLLAGAAYRLNLLGIRRIKFPEAMASTAARVFAPLLPRGGVSSSSNGRRSSSPQFVAGLQGRGPGLAPSAPVLLPPPEESVAMLVSMGFDRTRVLQALTQARNDVTIATNLLLEGQS</sequence>
<evidence type="ECO:0000256" key="6">
    <source>
        <dbReference type="SAM" id="Phobius"/>
    </source>
</evidence>
<evidence type="ECO:0000259" key="7">
    <source>
        <dbReference type="PROSITE" id="PS50030"/>
    </source>
</evidence>
<dbReference type="SMART" id="SM00165">
    <property type="entry name" value="UBA"/>
    <property type="match status" value="1"/>
</dbReference>
<comment type="subcellular location">
    <subcellularLocation>
        <location evidence="1">Membrane</location>
        <topology evidence="1">Multi-pass membrane protein</topology>
    </subcellularLocation>
</comment>
<name>A0A8T2R5Q6_CERRI</name>
<evidence type="ECO:0000313" key="8">
    <source>
        <dbReference type="EMBL" id="KAH7290925.1"/>
    </source>
</evidence>
<evidence type="ECO:0000256" key="3">
    <source>
        <dbReference type="ARBA" id="ARBA00022692"/>
    </source>
</evidence>
<dbReference type="Gene3D" id="1.10.8.10">
    <property type="entry name" value="DNA helicase RuvA subunit, C-terminal domain"/>
    <property type="match status" value="1"/>
</dbReference>
<dbReference type="InterPro" id="IPR009060">
    <property type="entry name" value="UBA-like_sf"/>
</dbReference>
<dbReference type="SUPFAM" id="SSF46934">
    <property type="entry name" value="UBA-like"/>
    <property type="match status" value="1"/>
</dbReference>
<dbReference type="SUPFAM" id="SSF144091">
    <property type="entry name" value="Rhomboid-like"/>
    <property type="match status" value="1"/>
</dbReference>